<dbReference type="PROSITE" id="PS52016">
    <property type="entry name" value="TONB_DEPENDENT_REC_3"/>
    <property type="match status" value="1"/>
</dbReference>
<feature type="transmembrane region" description="Helical" evidence="2">
    <location>
        <begin position="86"/>
        <end position="105"/>
    </location>
</feature>
<keyword evidence="1" id="KW-0813">Transport</keyword>
<dbReference type="CDD" id="cd07341">
    <property type="entry name" value="M56_BlaR1_MecR1_like"/>
    <property type="match status" value="1"/>
</dbReference>
<organism evidence="4 5">
    <name type="scientific">Robiginitalea aurantiaca</name>
    <dbReference type="NCBI Taxonomy" id="3056915"/>
    <lineage>
        <taxon>Bacteria</taxon>
        <taxon>Pseudomonadati</taxon>
        <taxon>Bacteroidota</taxon>
        <taxon>Flavobacteriia</taxon>
        <taxon>Flavobacteriales</taxon>
        <taxon>Flavobacteriaceae</taxon>
        <taxon>Robiginitalea</taxon>
    </lineage>
</organism>
<evidence type="ECO:0000313" key="5">
    <source>
        <dbReference type="Proteomes" id="UP001174839"/>
    </source>
</evidence>
<feature type="transmembrane region" description="Helical" evidence="2">
    <location>
        <begin position="6"/>
        <end position="22"/>
    </location>
</feature>
<comment type="caution">
    <text evidence="4">The sequence shown here is derived from an EMBL/GenBank/DDBJ whole genome shotgun (WGS) entry which is preliminary data.</text>
</comment>
<reference evidence="4" key="1">
    <citation type="submission" date="2023-06" db="EMBL/GenBank/DDBJ databases">
        <title>Robiginitalea aurantiacus sp. nov. and Algoriphagus sediminis sp. nov., isolated from coastal sediment.</title>
        <authorList>
            <person name="Zhou Z.Y."/>
            <person name="An J."/>
            <person name="Jia Y.W."/>
            <person name="Du Z.J."/>
        </authorList>
    </citation>
    <scope>NUCLEOTIDE SEQUENCE</scope>
    <source>
        <strain evidence="4">M39</strain>
    </source>
</reference>
<evidence type="ECO:0000256" key="2">
    <source>
        <dbReference type="SAM" id="Phobius"/>
    </source>
</evidence>
<dbReference type="RefSeq" id="WP_289724234.1">
    <property type="nucleotide sequence ID" value="NZ_JAUDUY010000002.1"/>
</dbReference>
<dbReference type="InterPro" id="IPR052173">
    <property type="entry name" value="Beta-lactam_resp_regulator"/>
</dbReference>
<keyword evidence="2" id="KW-1133">Transmembrane helix</keyword>
<dbReference type="Pfam" id="PF05569">
    <property type="entry name" value="Peptidase_M56"/>
    <property type="match status" value="1"/>
</dbReference>
<dbReference type="Gene3D" id="2.170.130.10">
    <property type="entry name" value="TonB-dependent receptor, plug domain"/>
    <property type="match status" value="1"/>
</dbReference>
<comment type="similarity">
    <text evidence="1">Belongs to the TonB-dependent receptor family.</text>
</comment>
<dbReference type="PANTHER" id="PTHR34978">
    <property type="entry name" value="POSSIBLE SENSOR-TRANSDUCER PROTEIN BLAR"/>
    <property type="match status" value="1"/>
</dbReference>
<sequence>MEHYLLKASAILAIFLLVYQVFLKNETFFKLNRFFLLGGLLASLLLPFIRIREEIIIQTVPLNASAKLNPVAAIESAGMDWNVALLWVYFMGIAFFTVVVFKNLLRIVSMIKTGSTYNHDGYVFIPSRYIKGPFSFFKYIFYNPEAHGETELNLILEHEKVHGRQLHSLDILLARVTAIVLWLNPLVWLYQKVIQQNLEYLADSQAVSDLPSIREYQYALLKVSGNELTPALVSPFNQSLIKKRIVMLQRNQSKSIHLAKYLLILPMLALFLMAFNRETVYVTQQDSVQELILSDAKTIEVTIEKGTTDEELVELKKKLAKDGVDFSYTTVRNDAREIINLSFSISGKAENGNPFSGSYNSDTEEPIKPVLIYINSEGGVFFGEASTFKKFSTGKEVHFSTGSGEKMIWVHRSGEENGHLVGTRMDKGESVFIVNGKEVTEEEGEKAYLELLEERENMIILEVEEDDQTIEVREKDGRKIVIVDGKEVSEEELREAGAHKNIFVKVIDGDGDSESNIFTIDIDEDDDDGNTMIWHTDDGSESKHKKIIINSEKSGDYDTQMKVISTDGKKPLIYIDGKKANEKAMDALDPDQIQTINVFKGDKAMEKFGKKAKDGVIEITTKKE</sequence>
<keyword evidence="1 2" id="KW-0472">Membrane</keyword>
<accession>A0ABT7WD71</accession>
<comment type="subcellular location">
    <subcellularLocation>
        <location evidence="1">Cell outer membrane</location>
        <topology evidence="1">Multi-pass membrane protein</topology>
    </subcellularLocation>
</comment>
<gene>
    <name evidence="4" type="ORF">QU605_05280</name>
</gene>
<feature type="domain" description="Peptidase M56" evidence="3">
    <location>
        <begin position="149"/>
        <end position="248"/>
    </location>
</feature>
<evidence type="ECO:0000259" key="3">
    <source>
        <dbReference type="Pfam" id="PF05569"/>
    </source>
</evidence>
<dbReference type="PANTHER" id="PTHR34978:SF3">
    <property type="entry name" value="SLR0241 PROTEIN"/>
    <property type="match status" value="1"/>
</dbReference>
<keyword evidence="5" id="KW-1185">Reference proteome</keyword>
<feature type="transmembrane region" description="Helical" evidence="2">
    <location>
        <begin position="258"/>
        <end position="275"/>
    </location>
</feature>
<name>A0ABT7WD71_9FLAO</name>
<evidence type="ECO:0000256" key="1">
    <source>
        <dbReference type="PROSITE-ProRule" id="PRU01360"/>
    </source>
</evidence>
<proteinExistence type="inferred from homology"/>
<dbReference type="Proteomes" id="UP001174839">
    <property type="component" value="Unassembled WGS sequence"/>
</dbReference>
<keyword evidence="1" id="KW-1134">Transmembrane beta strand</keyword>
<dbReference type="EMBL" id="JAUDUY010000002">
    <property type="protein sequence ID" value="MDM9630871.1"/>
    <property type="molecule type" value="Genomic_DNA"/>
</dbReference>
<dbReference type="InterPro" id="IPR039426">
    <property type="entry name" value="TonB-dep_rcpt-like"/>
</dbReference>
<evidence type="ECO:0000313" key="4">
    <source>
        <dbReference type="EMBL" id="MDM9630871.1"/>
    </source>
</evidence>
<keyword evidence="1" id="KW-0998">Cell outer membrane</keyword>
<protein>
    <submittedName>
        <fullName evidence="4">M56 family metallopeptidase</fullName>
    </submittedName>
</protein>
<dbReference type="InterPro" id="IPR037066">
    <property type="entry name" value="Plug_dom_sf"/>
</dbReference>
<feature type="transmembrane region" description="Helical" evidence="2">
    <location>
        <begin position="34"/>
        <end position="51"/>
    </location>
</feature>
<keyword evidence="1 2" id="KW-0812">Transmembrane</keyword>
<dbReference type="InterPro" id="IPR008756">
    <property type="entry name" value="Peptidase_M56"/>
</dbReference>